<dbReference type="OrthoDB" id="8641800at2"/>
<evidence type="ECO:0000313" key="1">
    <source>
        <dbReference type="EMBL" id="TVO72433.1"/>
    </source>
</evidence>
<proteinExistence type="predicted"/>
<keyword evidence="2" id="KW-1185">Reference proteome</keyword>
<sequence>MTEKKHILLLCHYYPGAAGAIIDHIESFSKHSKNKYLILSNMGELPDWLELDRFDALIFHYSLIACYDNYISPSGRKRIREFTGFKAAFVQDDYRWINDTVDALSYMKINALFPLAGSDIINDIYSPTKLPNVRKETVLAGYVPLELVSLSVKPYSERMIDIGYRARKLPAWMGAHTLQKWQIAEGILKEVKKYKLMVDISCKEEDRIYGDSWIKFLTDCKATLGTESGASVCDFTGDIQRNVEAHLKRHPKEDFYKLRDLYFKEDDGVYMMNVISPRCFEAAALRTLMILYEGEYSGVLVPWRHYVPLKQDHSNIKEIVEVIKSPEEAQKIIDHAYYEVAKNKEYSYEAMVKLVDRVIDEEWSVAMEKRERNYSADEFQWYQSTSPRLLNNSAKNEIERSIFYPIKKTSSRKLSGEGIGSDSILDVYLVRKFCISRIIVAWGDDQKLIPSEYEIQGWRGNMIIGEQIISNYQKSTFQTIQWCENKVGVDLLKIKVKAPLAREVAQVLSISVIAREKKKLHTIMWIHVKVNLTRKLHNIWRGMPESVRAVLLPAIKVLKKLA</sequence>
<accession>A0A558DUU6</accession>
<name>A0A558DUU6_9GAMM</name>
<comment type="caution">
    <text evidence="1">The sequence shown here is derived from an EMBL/GenBank/DDBJ whole genome shotgun (WGS) entry which is preliminary data.</text>
</comment>
<evidence type="ECO:0008006" key="3">
    <source>
        <dbReference type="Google" id="ProtNLM"/>
    </source>
</evidence>
<organism evidence="1 2">
    <name type="scientific">Sedimenticola selenatireducens</name>
    <dbReference type="NCBI Taxonomy" id="191960"/>
    <lineage>
        <taxon>Bacteria</taxon>
        <taxon>Pseudomonadati</taxon>
        <taxon>Pseudomonadota</taxon>
        <taxon>Gammaproteobacteria</taxon>
        <taxon>Chromatiales</taxon>
        <taxon>Sedimenticolaceae</taxon>
        <taxon>Sedimenticola</taxon>
    </lineage>
</organism>
<evidence type="ECO:0000313" key="2">
    <source>
        <dbReference type="Proteomes" id="UP000316649"/>
    </source>
</evidence>
<dbReference type="EMBL" id="VMNH01000016">
    <property type="protein sequence ID" value="TVO72433.1"/>
    <property type="molecule type" value="Genomic_DNA"/>
</dbReference>
<protein>
    <recommendedName>
        <fullName evidence="3">Glycosyltransferase family 1 protein</fullName>
    </recommendedName>
</protein>
<reference evidence="1 2" key="1">
    <citation type="submission" date="2019-07" db="EMBL/GenBank/DDBJ databases">
        <title>The pathways for chlorine oxyanion respiration interact through the shared metabolite chlorate.</title>
        <authorList>
            <person name="Barnum T.P."/>
            <person name="Cheng Y."/>
            <person name="Hill K.A."/>
            <person name="Lucas L.N."/>
            <person name="Carlson H.K."/>
            <person name="Coates J.D."/>
        </authorList>
    </citation>
    <scope>NUCLEOTIDE SEQUENCE [LARGE SCALE GENOMIC DNA]</scope>
    <source>
        <strain evidence="1 2">BK-1</strain>
    </source>
</reference>
<dbReference type="RefSeq" id="WP_144359437.1">
    <property type="nucleotide sequence ID" value="NZ_VMNH01000016.1"/>
</dbReference>
<gene>
    <name evidence="1" type="ORF">FHP88_12615</name>
</gene>
<dbReference type="Proteomes" id="UP000316649">
    <property type="component" value="Unassembled WGS sequence"/>
</dbReference>
<dbReference type="AlphaFoldDB" id="A0A558DUU6"/>